<dbReference type="Pfam" id="PF13657">
    <property type="entry name" value="Couple_hipA"/>
    <property type="match status" value="1"/>
</dbReference>
<keyword evidence="7" id="KW-1185">Reference proteome</keyword>
<evidence type="ECO:0000259" key="5">
    <source>
        <dbReference type="Pfam" id="PF13657"/>
    </source>
</evidence>
<evidence type="ECO:0000259" key="4">
    <source>
        <dbReference type="Pfam" id="PF07804"/>
    </source>
</evidence>
<dbReference type="RefSeq" id="WP_205309759.1">
    <property type="nucleotide sequence ID" value="NZ_JAERPS020000002.1"/>
</dbReference>
<keyword evidence="3" id="KW-0418">Kinase</keyword>
<dbReference type="NCBIfam" id="TIGR03071">
    <property type="entry name" value="couple_hipA"/>
    <property type="match status" value="1"/>
</dbReference>
<dbReference type="Gene3D" id="1.10.1070.20">
    <property type="match status" value="1"/>
</dbReference>
<dbReference type="InterPro" id="IPR012893">
    <property type="entry name" value="HipA-like_C"/>
</dbReference>
<evidence type="ECO:0000256" key="1">
    <source>
        <dbReference type="ARBA" id="ARBA00010164"/>
    </source>
</evidence>
<name>A0ABS7X8S4_9GAMM</name>
<dbReference type="EMBL" id="JAERPS020000002">
    <property type="protein sequence ID" value="MBZ9611594.1"/>
    <property type="molecule type" value="Genomic_DNA"/>
</dbReference>
<evidence type="ECO:0000313" key="7">
    <source>
        <dbReference type="Proteomes" id="UP000663814"/>
    </source>
</evidence>
<comment type="caution">
    <text evidence="6">The sequence shown here is derived from an EMBL/GenBank/DDBJ whole genome shotgun (WGS) entry which is preliminary data.</text>
</comment>
<dbReference type="InterPro" id="IPR052028">
    <property type="entry name" value="HipA_Ser/Thr_kinase"/>
</dbReference>
<evidence type="ECO:0000256" key="2">
    <source>
        <dbReference type="ARBA" id="ARBA00022679"/>
    </source>
</evidence>
<accession>A0ABS7X8S4</accession>
<feature type="domain" description="HipA-like C-terminal" evidence="4">
    <location>
        <begin position="145"/>
        <end position="376"/>
    </location>
</feature>
<reference evidence="6 7" key="2">
    <citation type="submission" date="2021-08" db="EMBL/GenBank/DDBJ databases">
        <title>Rheinheimera aquimaris sp. nov., isolated from seawater of the East Sea in Korea.</title>
        <authorList>
            <person name="Kim K.H."/>
            <person name="Wenting R."/>
            <person name="Kim K.R."/>
            <person name="Jeon C.O."/>
        </authorList>
    </citation>
    <scope>NUCLEOTIDE SEQUENCE [LARGE SCALE GENOMIC DNA]</scope>
    <source>
        <strain evidence="6 7">MA-13</strain>
    </source>
</reference>
<evidence type="ECO:0000313" key="6">
    <source>
        <dbReference type="EMBL" id="MBZ9611594.1"/>
    </source>
</evidence>
<dbReference type="Pfam" id="PF07804">
    <property type="entry name" value="HipA_C"/>
    <property type="match status" value="1"/>
</dbReference>
<keyword evidence="2" id="KW-0808">Transferase</keyword>
<proteinExistence type="inferred from homology"/>
<sequence length="419" mass="46800">MRRLDVYLEQQLIGQLLEQSGIWGFQYSPVWLRICNGLQVIHGLMLTDKTQWDAATERPIQWFFDNLLPEENARAILAKDVKVAAGDSFALLMAVGAESAGAITLLLPEHSLTAAEAIPLTAAELSSRIDNLPQAPLNKRQRKRMSLAGAQHKMLVIYHQGQLLEPAGQMPSTHILKPEHSQPELYPFTCRNEWFVMTLASRCGLPVPPVDIIYVPQAAYIVKRFDRSGDYPQHSRLHMMDGCQLLGIPAAEKYRASDVQHLVKLSQHCLRQGSTRLAIFRWVLFNALVGNGDAHLKNLSFHINLDGITLMPHYDLLSTIIYADIGKHLQENLSQPLGNATTYAELTQADVMAFASELNIAPALAKRELQQLLTAVPVQAEKLLQHVQNQPAHNGTAGELRMLRQICSLAIDEMVKRLV</sequence>
<dbReference type="PANTHER" id="PTHR37419">
    <property type="entry name" value="SERINE/THREONINE-PROTEIN KINASE TOXIN HIPA"/>
    <property type="match status" value="1"/>
</dbReference>
<dbReference type="PANTHER" id="PTHR37419:SF1">
    <property type="entry name" value="SERINE_THREONINE-PROTEIN KINASE TOXIN HIPA"/>
    <property type="match status" value="1"/>
</dbReference>
<evidence type="ECO:0000256" key="3">
    <source>
        <dbReference type="ARBA" id="ARBA00022777"/>
    </source>
</evidence>
<dbReference type="InterPro" id="IPR017508">
    <property type="entry name" value="HipA_N1"/>
</dbReference>
<gene>
    <name evidence="6" type="ORF">I4W93_008280</name>
</gene>
<dbReference type="Proteomes" id="UP000663814">
    <property type="component" value="Unassembled WGS sequence"/>
</dbReference>
<protein>
    <submittedName>
        <fullName evidence="6">HipA domain-containing protein</fullName>
    </submittedName>
</protein>
<organism evidence="6 7">
    <name type="scientific">Rheinheimera maricola</name>
    <dbReference type="NCBI Taxonomy" id="2793282"/>
    <lineage>
        <taxon>Bacteria</taxon>
        <taxon>Pseudomonadati</taxon>
        <taxon>Pseudomonadota</taxon>
        <taxon>Gammaproteobacteria</taxon>
        <taxon>Chromatiales</taxon>
        <taxon>Chromatiaceae</taxon>
        <taxon>Rheinheimera</taxon>
    </lineage>
</organism>
<reference evidence="6 7" key="1">
    <citation type="submission" date="2020-12" db="EMBL/GenBank/DDBJ databases">
        <authorList>
            <person name="Ruan W."/>
            <person name="Khan S.A."/>
            <person name="Jeon C.O."/>
        </authorList>
    </citation>
    <scope>NUCLEOTIDE SEQUENCE [LARGE SCALE GENOMIC DNA]</scope>
    <source>
        <strain evidence="6 7">MA-13</strain>
    </source>
</reference>
<feature type="domain" description="HipA N-terminal subdomain 1" evidence="5">
    <location>
        <begin position="4"/>
        <end position="105"/>
    </location>
</feature>
<comment type="similarity">
    <text evidence="1">Belongs to the HipA Ser/Thr kinase family.</text>
</comment>